<keyword evidence="1" id="KW-1133">Transmembrane helix</keyword>
<comment type="caution">
    <text evidence="2">The sequence shown here is derived from an EMBL/GenBank/DDBJ whole genome shotgun (WGS) entry which is preliminary data.</text>
</comment>
<keyword evidence="1" id="KW-0472">Membrane</keyword>
<protein>
    <submittedName>
        <fullName evidence="2">Uncharacterized protein</fullName>
    </submittedName>
</protein>
<dbReference type="Proteomes" id="UP000775213">
    <property type="component" value="Unassembled WGS sequence"/>
</dbReference>
<sequence>MAMQFHYFILYPYLKKPKIPAKEFSDLVLMPKNFVEISPMRDNNDTHSMNLNNILSLLIGISWMAYWKR</sequence>
<evidence type="ECO:0000313" key="3">
    <source>
        <dbReference type="Proteomes" id="UP000775213"/>
    </source>
</evidence>
<keyword evidence="3" id="KW-1185">Reference proteome</keyword>
<dbReference type="EMBL" id="JAGFBR010000006">
    <property type="protein sequence ID" value="KAH0465926.1"/>
    <property type="molecule type" value="Genomic_DNA"/>
</dbReference>
<accession>A0AAV7HAK7</accession>
<evidence type="ECO:0000256" key="1">
    <source>
        <dbReference type="SAM" id="Phobius"/>
    </source>
</evidence>
<feature type="transmembrane region" description="Helical" evidence="1">
    <location>
        <begin position="49"/>
        <end position="67"/>
    </location>
</feature>
<name>A0AAV7HAK7_DENCH</name>
<proteinExistence type="predicted"/>
<reference evidence="2 3" key="1">
    <citation type="journal article" date="2021" name="Hortic Res">
        <title>Chromosome-scale assembly of the Dendrobium chrysotoxum genome enhances the understanding of orchid evolution.</title>
        <authorList>
            <person name="Zhang Y."/>
            <person name="Zhang G.Q."/>
            <person name="Zhang D."/>
            <person name="Liu X.D."/>
            <person name="Xu X.Y."/>
            <person name="Sun W.H."/>
            <person name="Yu X."/>
            <person name="Zhu X."/>
            <person name="Wang Z.W."/>
            <person name="Zhao X."/>
            <person name="Zhong W.Y."/>
            <person name="Chen H."/>
            <person name="Yin W.L."/>
            <person name="Huang T."/>
            <person name="Niu S.C."/>
            <person name="Liu Z.J."/>
        </authorList>
    </citation>
    <scope>NUCLEOTIDE SEQUENCE [LARGE SCALE GENOMIC DNA]</scope>
    <source>
        <strain evidence="2">Lindl</strain>
    </source>
</reference>
<gene>
    <name evidence="2" type="ORF">IEQ34_006029</name>
</gene>
<keyword evidence="1" id="KW-0812">Transmembrane</keyword>
<organism evidence="2 3">
    <name type="scientific">Dendrobium chrysotoxum</name>
    <name type="common">Orchid</name>
    <dbReference type="NCBI Taxonomy" id="161865"/>
    <lineage>
        <taxon>Eukaryota</taxon>
        <taxon>Viridiplantae</taxon>
        <taxon>Streptophyta</taxon>
        <taxon>Embryophyta</taxon>
        <taxon>Tracheophyta</taxon>
        <taxon>Spermatophyta</taxon>
        <taxon>Magnoliopsida</taxon>
        <taxon>Liliopsida</taxon>
        <taxon>Asparagales</taxon>
        <taxon>Orchidaceae</taxon>
        <taxon>Epidendroideae</taxon>
        <taxon>Malaxideae</taxon>
        <taxon>Dendrobiinae</taxon>
        <taxon>Dendrobium</taxon>
    </lineage>
</organism>
<dbReference type="AlphaFoldDB" id="A0AAV7HAK7"/>
<evidence type="ECO:0000313" key="2">
    <source>
        <dbReference type="EMBL" id="KAH0465926.1"/>
    </source>
</evidence>